<organism evidence="3 4">
    <name type="scientific">Candidatus Allofournierella pullicola</name>
    <dbReference type="NCBI Taxonomy" id="2838596"/>
    <lineage>
        <taxon>Bacteria</taxon>
        <taxon>Bacillati</taxon>
        <taxon>Bacillota</taxon>
        <taxon>Clostridia</taxon>
        <taxon>Eubacteriales</taxon>
        <taxon>Oscillospiraceae</taxon>
        <taxon>Allofournierella</taxon>
    </lineage>
</organism>
<comment type="caution">
    <text evidence="3">The sequence shown here is derived from an EMBL/GenBank/DDBJ whole genome shotgun (WGS) entry which is preliminary data.</text>
</comment>
<evidence type="ECO:0000256" key="1">
    <source>
        <dbReference type="SAM" id="MobiDB-lite"/>
    </source>
</evidence>
<keyword evidence="2" id="KW-0732">Signal</keyword>
<evidence type="ECO:0000313" key="4">
    <source>
        <dbReference type="Proteomes" id="UP000824193"/>
    </source>
</evidence>
<evidence type="ECO:0000256" key="2">
    <source>
        <dbReference type="SAM" id="SignalP"/>
    </source>
</evidence>
<evidence type="ECO:0000313" key="3">
    <source>
        <dbReference type="EMBL" id="HIX05759.1"/>
    </source>
</evidence>
<dbReference type="Proteomes" id="UP000824193">
    <property type="component" value="Unassembled WGS sequence"/>
</dbReference>
<reference evidence="3" key="1">
    <citation type="journal article" date="2021" name="PeerJ">
        <title>Extensive microbial diversity within the chicken gut microbiome revealed by metagenomics and culture.</title>
        <authorList>
            <person name="Gilroy R."/>
            <person name="Ravi A."/>
            <person name="Getino M."/>
            <person name="Pursley I."/>
            <person name="Horton D.L."/>
            <person name="Alikhan N.F."/>
            <person name="Baker D."/>
            <person name="Gharbi K."/>
            <person name="Hall N."/>
            <person name="Watson M."/>
            <person name="Adriaenssens E.M."/>
            <person name="Foster-Nyarko E."/>
            <person name="Jarju S."/>
            <person name="Secka A."/>
            <person name="Antonio M."/>
            <person name="Oren A."/>
            <person name="Chaudhuri R.R."/>
            <person name="La Ragione R."/>
            <person name="Hildebrand F."/>
            <person name="Pallen M.J."/>
        </authorList>
    </citation>
    <scope>NUCLEOTIDE SEQUENCE</scope>
    <source>
        <strain evidence="3">2239</strain>
    </source>
</reference>
<feature type="region of interest" description="Disordered" evidence="1">
    <location>
        <begin position="24"/>
        <end position="80"/>
    </location>
</feature>
<proteinExistence type="predicted"/>
<feature type="signal peptide" evidence="2">
    <location>
        <begin position="1"/>
        <end position="22"/>
    </location>
</feature>
<feature type="chain" id="PRO_5039505034" description="Lipoprotein" evidence="2">
    <location>
        <begin position="23"/>
        <end position="437"/>
    </location>
</feature>
<dbReference type="PROSITE" id="PS51257">
    <property type="entry name" value="PROKAR_LIPOPROTEIN"/>
    <property type="match status" value="1"/>
</dbReference>
<evidence type="ECO:0008006" key="5">
    <source>
        <dbReference type="Google" id="ProtNLM"/>
    </source>
</evidence>
<dbReference type="AlphaFoldDB" id="A0A9D1V4S0"/>
<protein>
    <recommendedName>
        <fullName evidence="5">Lipoprotein</fullName>
    </recommendedName>
</protein>
<gene>
    <name evidence="3" type="ORF">H9865_06625</name>
</gene>
<name>A0A9D1V4S0_9FIRM</name>
<sequence length="437" mass="47815">MKKSRRPVCLGIAAALLLTACGDGYTGGPPTGPSGSTSWYDVSQPDGQDPPWYDDSDPFWQEDTSPQDIPQQGGQDLSQLDTADYSGSFGSYTTLTDPSTGIPVMDVLMPYGWTAQVQCDWSFVSTNNPCIASVQFTSPDQQVAVLIHTSQDYLESYDNTGLFPHQDYTDMETYIVHLAYKNAGQVLDMYFNGVLGTGGTVVSETPVPAEFQSFLDQTAQTFLNTVVDGINQIGGGYGVTAQASSCEGTISMRRYRFTSGGQTYMADAATLCVAAQYISPSYGINFVNTLWVVPGIMVCIAPDEATLDRYSVEYEMICSNMVIRNEFNYAKQAYGNYIRNMVMQQQASSIAAMTEAQAQAYMNDYDSSVSSGDSGYTSDDWANDWSDYIYDRNEYTTADGSTIKVGTEVDSVFQNGDEFYFGSKADAPLGWEQLIPN</sequence>
<dbReference type="EMBL" id="DXFW01000020">
    <property type="protein sequence ID" value="HIX05759.1"/>
    <property type="molecule type" value="Genomic_DNA"/>
</dbReference>
<accession>A0A9D1V4S0</accession>
<reference evidence="3" key="2">
    <citation type="submission" date="2021-04" db="EMBL/GenBank/DDBJ databases">
        <authorList>
            <person name="Gilroy R."/>
        </authorList>
    </citation>
    <scope>NUCLEOTIDE SEQUENCE</scope>
    <source>
        <strain evidence="3">2239</strain>
    </source>
</reference>
<feature type="compositionally biased region" description="Polar residues" evidence="1">
    <location>
        <begin position="62"/>
        <end position="80"/>
    </location>
</feature>